<dbReference type="Proteomes" id="UP000579153">
    <property type="component" value="Unassembled WGS sequence"/>
</dbReference>
<evidence type="ECO:0000313" key="2">
    <source>
        <dbReference type="Proteomes" id="UP000579153"/>
    </source>
</evidence>
<reference evidence="1 2" key="1">
    <citation type="submission" date="2020-08" db="EMBL/GenBank/DDBJ databases">
        <title>Sequencing the genomes of 1000 actinobacteria strains.</title>
        <authorList>
            <person name="Klenk H.-P."/>
        </authorList>
    </citation>
    <scope>NUCLEOTIDE SEQUENCE [LARGE SCALE GENOMIC DNA]</scope>
    <source>
        <strain evidence="1 2">DSM 45507</strain>
    </source>
</reference>
<protein>
    <submittedName>
        <fullName evidence="1">Uncharacterized protein</fullName>
    </submittedName>
</protein>
<proteinExistence type="predicted"/>
<name>A0A7W9G1I2_9ACTN</name>
<comment type="caution">
    <text evidence="1">The sequence shown here is derived from an EMBL/GenBank/DDBJ whole genome shotgun (WGS) entry which is preliminary data.</text>
</comment>
<gene>
    <name evidence="1" type="ORF">HD596_002182</name>
</gene>
<evidence type="ECO:0000313" key="1">
    <source>
        <dbReference type="EMBL" id="MBB5775426.1"/>
    </source>
</evidence>
<keyword evidence="2" id="KW-1185">Reference proteome</keyword>
<dbReference type="RefSeq" id="WP_185069110.1">
    <property type="nucleotide sequence ID" value="NZ_JACHMB010000001.1"/>
</dbReference>
<dbReference type="AlphaFoldDB" id="A0A7W9G1I2"/>
<organism evidence="1 2">
    <name type="scientific">Nonomuraea jabiensis</name>
    <dbReference type="NCBI Taxonomy" id="882448"/>
    <lineage>
        <taxon>Bacteria</taxon>
        <taxon>Bacillati</taxon>
        <taxon>Actinomycetota</taxon>
        <taxon>Actinomycetes</taxon>
        <taxon>Streptosporangiales</taxon>
        <taxon>Streptosporangiaceae</taxon>
        <taxon>Nonomuraea</taxon>
    </lineage>
</organism>
<sequence>MGEVHVLQPRAEHALRTMGNDELARAVVAALRTAQLSGRGQLEEHLASAPVGQHLALDRT</sequence>
<accession>A0A7W9G1I2</accession>
<dbReference type="EMBL" id="JACHMB010000001">
    <property type="protein sequence ID" value="MBB5775426.1"/>
    <property type="molecule type" value="Genomic_DNA"/>
</dbReference>